<dbReference type="InterPro" id="IPR023780">
    <property type="entry name" value="Chromo_domain"/>
</dbReference>
<keyword evidence="19" id="KW-1185">Reference proteome</keyword>
<keyword evidence="5" id="KW-0064">Aspartyl protease</keyword>
<dbReference type="PANTHER" id="PTHR37984:SF15">
    <property type="entry name" value="INTEGRASE CATALYTIC DOMAIN-CONTAINING PROTEIN"/>
    <property type="match status" value="1"/>
</dbReference>
<reference evidence="19" key="1">
    <citation type="journal article" date="2019" name="bioRxiv">
        <title>Genomics, evolutionary history and diagnostics of the Alternaria alternata species group including apple and Asian pear pathotypes.</title>
        <authorList>
            <person name="Armitage A.D."/>
            <person name="Cockerton H.M."/>
            <person name="Sreenivasaprasad S."/>
            <person name="Woodhall J.W."/>
            <person name="Lane C.R."/>
            <person name="Harrison R.J."/>
            <person name="Clarkson J.P."/>
        </authorList>
    </citation>
    <scope>NUCLEOTIDE SEQUENCE [LARGE SCALE GENOMIC DNA]</scope>
    <source>
        <strain evidence="19">RGR 97.0016</strain>
    </source>
</reference>
<feature type="domain" description="Integrase catalytic" evidence="17">
    <location>
        <begin position="53"/>
        <end position="220"/>
    </location>
</feature>
<comment type="caution">
    <text evidence="18">The sequence shown here is derived from an EMBL/GenBank/DDBJ whole genome shotgun (WGS) entry which is preliminary data.</text>
</comment>
<evidence type="ECO:0000259" key="16">
    <source>
        <dbReference type="PROSITE" id="PS50013"/>
    </source>
</evidence>
<dbReference type="InterPro" id="IPR016197">
    <property type="entry name" value="Chromo-like_dom_sf"/>
</dbReference>
<dbReference type="GO" id="GO:0005634">
    <property type="term" value="C:nucleus"/>
    <property type="evidence" value="ECO:0007669"/>
    <property type="project" value="UniProtKB-SubCell"/>
</dbReference>
<keyword evidence="11" id="KW-0239">DNA-directed DNA polymerase</keyword>
<evidence type="ECO:0000313" key="19">
    <source>
        <dbReference type="Proteomes" id="UP000293823"/>
    </source>
</evidence>
<gene>
    <name evidence="18" type="ORF">AA0113_g2720</name>
</gene>
<dbReference type="CDD" id="cd00024">
    <property type="entry name" value="CD_CSD"/>
    <property type="match status" value="1"/>
</dbReference>
<dbReference type="InterPro" id="IPR000953">
    <property type="entry name" value="Chromo/chromo_shadow_dom"/>
</dbReference>
<dbReference type="InterPro" id="IPR050951">
    <property type="entry name" value="Retrovirus_Pol_polyprotein"/>
</dbReference>
<evidence type="ECO:0000256" key="5">
    <source>
        <dbReference type="ARBA" id="ARBA00022750"/>
    </source>
</evidence>
<dbReference type="EMBL" id="PEJP01000009">
    <property type="protein sequence ID" value="RYO70768.1"/>
    <property type="molecule type" value="Genomic_DNA"/>
</dbReference>
<keyword evidence="11" id="KW-0808">Transferase</keyword>
<evidence type="ECO:0000256" key="12">
    <source>
        <dbReference type="ARBA" id="ARBA00023125"/>
    </source>
</evidence>
<dbReference type="Pfam" id="PF00385">
    <property type="entry name" value="Chromo"/>
    <property type="match status" value="1"/>
</dbReference>
<dbReference type="Proteomes" id="UP000293823">
    <property type="component" value="Unassembled WGS sequence"/>
</dbReference>
<evidence type="ECO:0000256" key="10">
    <source>
        <dbReference type="ARBA" id="ARBA00022918"/>
    </source>
</evidence>
<keyword evidence="14" id="KW-0539">Nucleus</keyword>
<dbReference type="OrthoDB" id="3689183at2759"/>
<evidence type="ECO:0000256" key="7">
    <source>
        <dbReference type="ARBA" id="ARBA00022842"/>
    </source>
</evidence>
<evidence type="ECO:0000256" key="1">
    <source>
        <dbReference type="ARBA" id="ARBA00004123"/>
    </source>
</evidence>
<dbReference type="Pfam" id="PF17921">
    <property type="entry name" value="Integrase_H2C2"/>
    <property type="match status" value="1"/>
</dbReference>
<keyword evidence="13" id="KW-0233">DNA recombination</keyword>
<dbReference type="InterPro" id="IPR023779">
    <property type="entry name" value="Chromodomain_CS"/>
</dbReference>
<dbReference type="PROSITE" id="PS00598">
    <property type="entry name" value="CHROMO_1"/>
    <property type="match status" value="1"/>
</dbReference>
<dbReference type="GO" id="GO:0003677">
    <property type="term" value="F:DNA binding"/>
    <property type="evidence" value="ECO:0007669"/>
    <property type="project" value="UniProtKB-KW"/>
</dbReference>
<evidence type="ECO:0000256" key="13">
    <source>
        <dbReference type="ARBA" id="ARBA00023172"/>
    </source>
</evidence>
<feature type="region of interest" description="Disordered" evidence="15">
    <location>
        <begin position="437"/>
        <end position="473"/>
    </location>
</feature>
<keyword evidence="3" id="KW-0645">Protease</keyword>
<dbReference type="InterPro" id="IPR001584">
    <property type="entry name" value="Integrase_cat-core"/>
</dbReference>
<evidence type="ECO:0008006" key="20">
    <source>
        <dbReference type="Google" id="ProtNLM"/>
    </source>
</evidence>
<dbReference type="GO" id="GO:0004190">
    <property type="term" value="F:aspartic-type endopeptidase activity"/>
    <property type="evidence" value="ECO:0007669"/>
    <property type="project" value="UniProtKB-KW"/>
</dbReference>
<name>A0A4V1X7Q1_9PLEO</name>
<feature type="domain" description="Chromo" evidence="16">
    <location>
        <begin position="381"/>
        <end position="429"/>
    </location>
</feature>
<dbReference type="AlphaFoldDB" id="A0A4V1X7Q1"/>
<dbReference type="Gene3D" id="3.30.420.10">
    <property type="entry name" value="Ribonuclease H-like superfamily/Ribonuclease H"/>
    <property type="match status" value="1"/>
</dbReference>
<evidence type="ECO:0000313" key="18">
    <source>
        <dbReference type="EMBL" id="RYO70768.1"/>
    </source>
</evidence>
<keyword evidence="11" id="KW-0548">Nucleotidyltransferase</keyword>
<dbReference type="PROSITE" id="PS50994">
    <property type="entry name" value="INTEGRASE"/>
    <property type="match status" value="1"/>
</dbReference>
<dbReference type="GO" id="GO:0003964">
    <property type="term" value="F:RNA-directed DNA polymerase activity"/>
    <property type="evidence" value="ECO:0007669"/>
    <property type="project" value="UniProtKB-KW"/>
</dbReference>
<sequence length="473" mass="54273">MGGHYGVDKTVAVLKTKYWWPHVKRDVSEYIRRCAACQLNKIRRHKPWGQLVPLPVPDTAWRHYSLDFVTDLPKSQGDQGNTFDAILVLVDRFSKYVRYLPVAKTITAQGVADILLRQCFLKMGPPDTLVSDRGSVFTSQFWSDICFHLKINHRLSTAFHPQTDGQTERQNQELETYLRIYMGYRQDDWVGLLPYAEYAYNSKKHSAHGQSPIRVAFGTNPKGFDGVPDEHWLRKPLTSWAEGGPTPELRRQVSHRLEEWADISNAAKSSLEKAQRTNAKWYNTSRLPLYFAEGDSVLLRSKNITTNRPSKKMDARYLGPFTVTKKIGKLAYRLDLPPSMARIHPVFNIALLEPWHEPFKFAQFKPGPIQIPEDVSAGDRYEVEGILEHRDTTARGREYKVKWLGWPTQDCTWEPEGHLDNCEEILAEYLANPKDVSRVRGGNRTAQGRPMATPTTRRQTRGSERGRGRKGKL</sequence>
<protein>
    <recommendedName>
        <fullName evidence="20">Integrase catalytic domain-containing protein</fullName>
    </recommendedName>
</protein>
<dbReference type="InterPro" id="IPR041588">
    <property type="entry name" value="Integrase_H2C2"/>
</dbReference>
<dbReference type="PROSITE" id="PS50013">
    <property type="entry name" value="CHROMO_2"/>
    <property type="match status" value="1"/>
</dbReference>
<proteinExistence type="predicted"/>
<comment type="subcellular location">
    <subcellularLocation>
        <location evidence="1">Nucleus</location>
    </subcellularLocation>
</comment>
<dbReference type="SUPFAM" id="SSF54160">
    <property type="entry name" value="Chromo domain-like"/>
    <property type="match status" value="1"/>
</dbReference>
<evidence type="ECO:0000256" key="15">
    <source>
        <dbReference type="SAM" id="MobiDB-lite"/>
    </source>
</evidence>
<keyword evidence="10" id="KW-0695">RNA-directed DNA polymerase</keyword>
<evidence type="ECO:0000256" key="11">
    <source>
        <dbReference type="ARBA" id="ARBA00022932"/>
    </source>
</evidence>
<dbReference type="GO" id="GO:0006338">
    <property type="term" value="P:chromatin remodeling"/>
    <property type="evidence" value="ECO:0007669"/>
    <property type="project" value="UniProtKB-ARBA"/>
</dbReference>
<keyword evidence="4" id="KW-0479">Metal-binding</keyword>
<evidence type="ECO:0000256" key="4">
    <source>
        <dbReference type="ARBA" id="ARBA00022723"/>
    </source>
</evidence>
<dbReference type="GO" id="GO:0003723">
    <property type="term" value="F:RNA binding"/>
    <property type="evidence" value="ECO:0007669"/>
    <property type="project" value="UniProtKB-KW"/>
</dbReference>
<dbReference type="GO" id="GO:0015074">
    <property type="term" value="P:DNA integration"/>
    <property type="evidence" value="ECO:0007669"/>
    <property type="project" value="UniProtKB-KW"/>
</dbReference>
<keyword evidence="12" id="KW-0238">DNA-binding</keyword>
<keyword evidence="9" id="KW-0229">DNA integration</keyword>
<keyword evidence="8" id="KW-0694">RNA-binding</keyword>
<evidence type="ECO:0000256" key="9">
    <source>
        <dbReference type="ARBA" id="ARBA00022908"/>
    </source>
</evidence>
<comment type="subunit">
    <text evidence="2">Component of the NuA4 histone acetyltransferase complex.</text>
</comment>
<dbReference type="GO" id="GO:0046872">
    <property type="term" value="F:metal ion binding"/>
    <property type="evidence" value="ECO:0007669"/>
    <property type="project" value="UniProtKB-KW"/>
</dbReference>
<evidence type="ECO:0000256" key="3">
    <source>
        <dbReference type="ARBA" id="ARBA00022670"/>
    </source>
</evidence>
<evidence type="ECO:0000256" key="6">
    <source>
        <dbReference type="ARBA" id="ARBA00022801"/>
    </source>
</evidence>
<dbReference type="Gene3D" id="2.40.50.40">
    <property type="match status" value="1"/>
</dbReference>
<dbReference type="GO" id="GO:0006508">
    <property type="term" value="P:proteolysis"/>
    <property type="evidence" value="ECO:0007669"/>
    <property type="project" value="UniProtKB-KW"/>
</dbReference>
<dbReference type="InterPro" id="IPR012337">
    <property type="entry name" value="RNaseH-like_sf"/>
</dbReference>
<keyword evidence="6" id="KW-0378">Hydrolase</keyword>
<keyword evidence="7" id="KW-0460">Magnesium</keyword>
<dbReference type="InterPro" id="IPR036397">
    <property type="entry name" value="RNaseH_sf"/>
</dbReference>
<dbReference type="Pfam" id="PF24626">
    <property type="entry name" value="SH3_Tf2-1"/>
    <property type="match status" value="1"/>
</dbReference>
<accession>A0A4V1X7Q1</accession>
<evidence type="ECO:0000259" key="17">
    <source>
        <dbReference type="PROSITE" id="PS50994"/>
    </source>
</evidence>
<organism evidence="18 19">
    <name type="scientific">Alternaria arborescens</name>
    <dbReference type="NCBI Taxonomy" id="156630"/>
    <lineage>
        <taxon>Eukaryota</taxon>
        <taxon>Fungi</taxon>
        <taxon>Dikarya</taxon>
        <taxon>Ascomycota</taxon>
        <taxon>Pezizomycotina</taxon>
        <taxon>Dothideomycetes</taxon>
        <taxon>Pleosporomycetidae</taxon>
        <taxon>Pleosporales</taxon>
        <taxon>Pleosporineae</taxon>
        <taxon>Pleosporaceae</taxon>
        <taxon>Alternaria</taxon>
        <taxon>Alternaria sect. Alternaria</taxon>
    </lineage>
</organism>
<dbReference type="Gene3D" id="1.10.340.70">
    <property type="match status" value="1"/>
</dbReference>
<dbReference type="SUPFAM" id="SSF53098">
    <property type="entry name" value="Ribonuclease H-like"/>
    <property type="match status" value="1"/>
</dbReference>
<dbReference type="PANTHER" id="PTHR37984">
    <property type="entry name" value="PROTEIN CBG26694"/>
    <property type="match status" value="1"/>
</dbReference>
<evidence type="ECO:0000256" key="14">
    <source>
        <dbReference type="ARBA" id="ARBA00023242"/>
    </source>
</evidence>
<dbReference type="GO" id="GO:0006310">
    <property type="term" value="P:DNA recombination"/>
    <property type="evidence" value="ECO:0007669"/>
    <property type="project" value="UniProtKB-KW"/>
</dbReference>
<evidence type="ECO:0000256" key="8">
    <source>
        <dbReference type="ARBA" id="ARBA00022884"/>
    </source>
</evidence>
<evidence type="ECO:0000256" key="2">
    <source>
        <dbReference type="ARBA" id="ARBA00011353"/>
    </source>
</evidence>
<dbReference type="Pfam" id="PF00665">
    <property type="entry name" value="rve"/>
    <property type="match status" value="1"/>
</dbReference>
<dbReference type="InterPro" id="IPR056924">
    <property type="entry name" value="SH3_Tf2-1"/>
</dbReference>
<dbReference type="GO" id="GO:0003887">
    <property type="term" value="F:DNA-directed DNA polymerase activity"/>
    <property type="evidence" value="ECO:0007669"/>
    <property type="project" value="UniProtKB-KW"/>
</dbReference>
<dbReference type="SMART" id="SM00298">
    <property type="entry name" value="CHROMO"/>
    <property type="match status" value="1"/>
</dbReference>